<evidence type="ECO:0000259" key="3">
    <source>
        <dbReference type="Pfam" id="PF21170"/>
    </source>
</evidence>
<dbReference type="GO" id="GO:0017108">
    <property type="term" value="F:5'-flap endonuclease activity"/>
    <property type="evidence" value="ECO:0007669"/>
    <property type="project" value="TreeGrafter"/>
</dbReference>
<proteinExistence type="inferred from homology"/>
<keyword evidence="1" id="KW-0539">Nucleus</keyword>
<keyword evidence="1" id="KW-0464">Manganese</keyword>
<feature type="region of interest" description="Disordered" evidence="2">
    <location>
        <begin position="303"/>
        <end position="335"/>
    </location>
</feature>
<dbReference type="PANTHER" id="PTHR15749:SF4">
    <property type="entry name" value="FANCONI-ASSOCIATED NUCLEASE 1"/>
    <property type="match status" value="1"/>
</dbReference>
<feature type="region of interest" description="Disordered" evidence="2">
    <location>
        <begin position="372"/>
        <end position="407"/>
    </location>
</feature>
<gene>
    <name evidence="4" type="ORF">ASIM_LOCUS15814</name>
</gene>
<dbReference type="InterPro" id="IPR049132">
    <property type="entry name" value="FAN1-like_euk"/>
</dbReference>
<evidence type="ECO:0000313" key="5">
    <source>
        <dbReference type="Proteomes" id="UP000267096"/>
    </source>
</evidence>
<organism evidence="6">
    <name type="scientific">Anisakis simplex</name>
    <name type="common">Herring worm</name>
    <dbReference type="NCBI Taxonomy" id="6269"/>
    <lineage>
        <taxon>Eukaryota</taxon>
        <taxon>Metazoa</taxon>
        <taxon>Ecdysozoa</taxon>
        <taxon>Nematoda</taxon>
        <taxon>Chromadorea</taxon>
        <taxon>Rhabditida</taxon>
        <taxon>Spirurina</taxon>
        <taxon>Ascaridomorpha</taxon>
        <taxon>Ascaridoidea</taxon>
        <taxon>Anisakidae</taxon>
        <taxon>Anisakis</taxon>
        <taxon>Anisakis simplex complex</taxon>
    </lineage>
</organism>
<dbReference type="GO" id="GO:0046872">
    <property type="term" value="F:metal ion binding"/>
    <property type="evidence" value="ECO:0007669"/>
    <property type="project" value="UniProtKB-KW"/>
</dbReference>
<accession>A0A0M3K616</accession>
<evidence type="ECO:0000313" key="6">
    <source>
        <dbReference type="WBParaSite" id="ASIM_0001640701-mRNA-1"/>
    </source>
</evidence>
<dbReference type="GO" id="GO:0004528">
    <property type="term" value="F:phosphodiesterase I activity"/>
    <property type="evidence" value="ECO:0007669"/>
    <property type="project" value="UniProtKB-EC"/>
</dbReference>
<dbReference type="GO" id="GO:0005634">
    <property type="term" value="C:nucleus"/>
    <property type="evidence" value="ECO:0007669"/>
    <property type="project" value="UniProtKB-SubCell"/>
</dbReference>
<evidence type="ECO:0000313" key="4">
    <source>
        <dbReference type="EMBL" id="VDK56106.1"/>
    </source>
</evidence>
<sequence>MALLRSFNRQRGLRKCPICSVMVKAGKYSTHINECLMNSDDDDCVVVETITAEEKRRRAAEQIICLDQSGEESAIGNSVASTSVKSTATEEMLLESSDSNNNISNETAAVTRKSDRIVDTNGTGNKSRCENQRRTRSRNETNEKRPVDSNDSGQSSVSNNIQGFEEVENRIRGIGTGRTSEMMVQEECNVLERTTHNRSVTENLNAGEQRNEEVEESFGRIDSSTSIPTRKGKQATLNNKKRSIKMNLNYKVKKVKRTSEVEPNDRSEEVRSQISLSMKNTIKMEIKTEPRICETEREIKKSEISLTRKSSPRVVARPPTVNSSPRMTRSKHGAEEELISLAEVARRIRRSLRNCETELSATAVPESALKSLADDCNGNDDNNDADETTTVTDNATETSTSDGDDQQSNALPPYYLVLFMRVLKRVLYDQCDERSHYSPLFWGENLRMAEKFLSLSGEAKCLFVRLFTRKRRWVLADHLNYGSIATDLLPLFKELDSAGLIESCRSGLNDLSEAIKLLHAPSLKVIGNKFHVNVKVGKLNIIHSYALLQLSLNKIRYPAPLSSPIIPIYTDQEMLFSYMIAKELEAELAEAMGRSKWEDVESGAQKAAECLSKITPEYRRVISVLIIRCEALPPYLRRYTDIWVYTRCMSFGTEALQRQRKYKEAVAWLKRLLYSEDMKNFVMDARGGWWDRLALNLDSHLNRKSEAFQAIRAGLEDACVGDKDRLLLQDRGEKIDANWKGPLNVPDPERVDISGSTLSKNLGDSRSNRFIITSTDTHYECSVEGVALNHYLKNGFKEGVHAEGSVWHTVYGLLCYDIIFDDHVKNVWFSETQVNF</sequence>
<keyword evidence="5" id="KW-1185">Reference proteome</keyword>
<dbReference type="AlphaFoldDB" id="A0A0M3K616"/>
<keyword evidence="1" id="KW-0479">Metal-binding</keyword>
<feature type="compositionally biased region" description="Low complexity" evidence="2">
    <location>
        <begin position="388"/>
        <end position="400"/>
    </location>
</feature>
<dbReference type="Proteomes" id="UP000267096">
    <property type="component" value="Unassembled WGS sequence"/>
</dbReference>
<dbReference type="Pfam" id="PF21170">
    <property type="entry name" value="FAN1_TPR"/>
    <property type="match status" value="1"/>
</dbReference>
<dbReference type="PANTHER" id="PTHR15749">
    <property type="entry name" value="FANCONI-ASSOCIATED NUCLEASE 1"/>
    <property type="match status" value="1"/>
</dbReference>
<keyword evidence="1" id="KW-0234">DNA repair</keyword>
<keyword evidence="1" id="KW-0540">Nuclease</keyword>
<dbReference type="GO" id="GO:0070336">
    <property type="term" value="F:flap-structured DNA binding"/>
    <property type="evidence" value="ECO:0007669"/>
    <property type="project" value="TreeGrafter"/>
</dbReference>
<comment type="similarity">
    <text evidence="1">Belongs to the FAN1 family.</text>
</comment>
<dbReference type="InterPro" id="IPR049126">
    <property type="entry name" value="FAN1-like_TPR"/>
</dbReference>
<feature type="compositionally biased region" description="Acidic residues" evidence="2">
    <location>
        <begin position="377"/>
        <end position="387"/>
    </location>
</feature>
<evidence type="ECO:0000256" key="2">
    <source>
        <dbReference type="SAM" id="MobiDB-lite"/>
    </source>
</evidence>
<dbReference type="InterPro" id="IPR033315">
    <property type="entry name" value="Fan1-like"/>
</dbReference>
<feature type="region of interest" description="Disordered" evidence="2">
    <location>
        <begin position="209"/>
        <end position="231"/>
    </location>
</feature>
<evidence type="ECO:0000256" key="1">
    <source>
        <dbReference type="RuleBase" id="RU365033"/>
    </source>
</evidence>
<feature type="compositionally biased region" description="Basic and acidic residues" evidence="2">
    <location>
        <begin position="127"/>
        <end position="148"/>
    </location>
</feature>
<feature type="compositionally biased region" description="Polar residues" evidence="2">
    <location>
        <begin position="149"/>
        <end position="162"/>
    </location>
</feature>
<name>A0A0M3K616_ANISI</name>
<reference evidence="6" key="1">
    <citation type="submission" date="2017-02" db="UniProtKB">
        <authorList>
            <consortium name="WormBaseParasite"/>
        </authorList>
    </citation>
    <scope>IDENTIFICATION</scope>
</reference>
<dbReference type="CDD" id="cd22326">
    <property type="entry name" value="FAN1-like"/>
    <property type="match status" value="1"/>
</dbReference>
<feature type="compositionally biased region" description="Low complexity" evidence="2">
    <location>
        <begin position="96"/>
        <end position="105"/>
    </location>
</feature>
<keyword evidence="1" id="KW-0460">Magnesium</keyword>
<comment type="subcellular location">
    <subcellularLocation>
        <location evidence="1">Nucleus</location>
    </subcellularLocation>
</comment>
<dbReference type="GO" id="GO:0008409">
    <property type="term" value="F:5'-3' exonuclease activity"/>
    <property type="evidence" value="ECO:0007669"/>
    <property type="project" value="TreeGrafter"/>
</dbReference>
<feature type="region of interest" description="Disordered" evidence="2">
    <location>
        <begin position="94"/>
        <end position="163"/>
    </location>
</feature>
<comment type="cofactor">
    <cofactor evidence="1">
        <name>Mg(2+)</name>
        <dbReference type="ChEBI" id="CHEBI:18420"/>
    </cofactor>
    <cofactor evidence="1">
        <name>Mn(2+)</name>
        <dbReference type="ChEBI" id="CHEBI:29035"/>
    </cofactor>
</comment>
<reference evidence="4 5" key="2">
    <citation type="submission" date="2018-11" db="EMBL/GenBank/DDBJ databases">
        <authorList>
            <consortium name="Pathogen Informatics"/>
        </authorList>
    </citation>
    <scope>NUCLEOTIDE SEQUENCE [LARGE SCALE GENOMIC DNA]</scope>
</reference>
<comment type="catalytic activity">
    <reaction evidence="1">
        <text>Hydrolytically removes 5'-nucleotides successively from the 3'-hydroxy termini of 3'-hydroxy-terminated oligonucleotides.</text>
        <dbReference type="EC" id="3.1.4.1"/>
    </reaction>
</comment>
<dbReference type="EC" id="3.1.4.1" evidence="1"/>
<dbReference type="WBParaSite" id="ASIM_0001640701-mRNA-1">
    <property type="protein sequence ID" value="ASIM_0001640701-mRNA-1"/>
    <property type="gene ID" value="ASIM_0001640701"/>
</dbReference>
<comment type="function">
    <text evidence="1">Nuclease required for the repair of DNA interstrand cross-links (ICL). Acts as a 5'-3' exonuclease that anchors at a cut end of DNA and cleaves DNA successively at every third nucleotide, allowing to excise an ICL from one strand through flanking incisions.</text>
</comment>
<dbReference type="OrthoDB" id="76364at2759"/>
<keyword evidence="1" id="KW-0378">Hydrolase</keyword>
<feature type="domain" description="Fanconi-associated nuclease 1-like TPR" evidence="3">
    <location>
        <begin position="576"/>
        <end position="735"/>
    </location>
</feature>
<dbReference type="GO" id="GO:0036297">
    <property type="term" value="P:interstrand cross-link repair"/>
    <property type="evidence" value="ECO:0007669"/>
    <property type="project" value="InterPro"/>
</dbReference>
<dbReference type="EMBL" id="UYRR01032583">
    <property type="protein sequence ID" value="VDK56106.1"/>
    <property type="molecule type" value="Genomic_DNA"/>
</dbReference>
<protein>
    <recommendedName>
        <fullName evidence="1">Fanconi-associated nuclease</fullName>
        <ecNumber evidence="1">3.1.4.1</ecNumber>
    </recommendedName>
</protein>
<keyword evidence="1" id="KW-0227">DNA damage</keyword>